<proteinExistence type="predicted"/>
<dbReference type="NCBIfam" id="NF011963">
    <property type="entry name" value="PRK15434.1"/>
    <property type="match status" value="1"/>
</dbReference>
<dbReference type="Gene3D" id="3.90.79.10">
    <property type="entry name" value="Nucleoside Triphosphate Pyrophosphohydrolase"/>
    <property type="match status" value="1"/>
</dbReference>
<gene>
    <name evidence="6" type="ORF">SAMN05446927_4102</name>
</gene>
<name>A0A7Z7I7T2_9BURK</name>
<dbReference type="InterPro" id="IPR000086">
    <property type="entry name" value="NUDIX_hydrolase_dom"/>
</dbReference>
<evidence type="ECO:0000313" key="6">
    <source>
        <dbReference type="EMBL" id="SOE80850.1"/>
    </source>
</evidence>
<keyword evidence="3" id="KW-0460">Magnesium</keyword>
<dbReference type="AlphaFoldDB" id="A0A7Z7I7T2"/>
<dbReference type="CDD" id="cd03430">
    <property type="entry name" value="NUDIX_GDPMH_NudD"/>
    <property type="match status" value="1"/>
</dbReference>
<feature type="domain" description="Nudix hydrolase" evidence="5">
    <location>
        <begin position="56"/>
        <end position="194"/>
    </location>
</feature>
<dbReference type="PANTHER" id="PTHR43046:SF12">
    <property type="entry name" value="GDP-MANNOSE MANNOSYL HYDROLASE"/>
    <property type="match status" value="1"/>
</dbReference>
<dbReference type="Pfam" id="PF00293">
    <property type="entry name" value="NUDIX"/>
    <property type="match status" value="1"/>
</dbReference>
<evidence type="ECO:0000313" key="7">
    <source>
        <dbReference type="Proteomes" id="UP000219522"/>
    </source>
</evidence>
<sequence>MRSERNHRLQSHPTQQFTAEKRGTATEFPGRLAPGHTHNYSGAKMLSEADFLDVVRLTPLVSIDLIVTDGNRRVLVGQRRNRPAQGTWFVPGGRIKKDESIDTAFTRIVNDELGVASVERSSSRLYGVFEHRYADNFAGAPGITTHYIVIAYAMNLTGTVPIGRFDQHSNYAWLQPDELLQREDVHDNTKAYFR</sequence>
<evidence type="ECO:0000256" key="4">
    <source>
        <dbReference type="SAM" id="MobiDB-lite"/>
    </source>
</evidence>
<protein>
    <submittedName>
        <fullName evidence="6">ADP-ribose pyrophosphatase YjhB, NUDIX family</fullName>
    </submittedName>
</protein>
<evidence type="ECO:0000259" key="5">
    <source>
        <dbReference type="PROSITE" id="PS51462"/>
    </source>
</evidence>
<dbReference type="SUPFAM" id="SSF55811">
    <property type="entry name" value="Nudix"/>
    <property type="match status" value="1"/>
</dbReference>
<dbReference type="EMBL" id="OCSU01000002">
    <property type="protein sequence ID" value="SOE80850.1"/>
    <property type="molecule type" value="Genomic_DNA"/>
</dbReference>
<comment type="cofactor">
    <cofactor evidence="1">
        <name>Mg(2+)</name>
        <dbReference type="ChEBI" id="CHEBI:18420"/>
    </cofactor>
</comment>
<reference evidence="6 7" key="1">
    <citation type="submission" date="2017-09" db="EMBL/GenBank/DDBJ databases">
        <authorList>
            <person name="Varghese N."/>
            <person name="Submissions S."/>
        </authorList>
    </citation>
    <scope>NUCLEOTIDE SEQUENCE [LARGE SCALE GENOMIC DNA]</scope>
    <source>
        <strain evidence="6 7">OK806</strain>
    </source>
</reference>
<evidence type="ECO:0000256" key="1">
    <source>
        <dbReference type="ARBA" id="ARBA00001946"/>
    </source>
</evidence>
<keyword evidence="2" id="KW-0378">Hydrolase</keyword>
<dbReference type="GO" id="GO:0016787">
    <property type="term" value="F:hydrolase activity"/>
    <property type="evidence" value="ECO:0007669"/>
    <property type="project" value="UniProtKB-KW"/>
</dbReference>
<evidence type="ECO:0000256" key="3">
    <source>
        <dbReference type="ARBA" id="ARBA00022842"/>
    </source>
</evidence>
<dbReference type="InterPro" id="IPR015797">
    <property type="entry name" value="NUDIX_hydrolase-like_dom_sf"/>
</dbReference>
<dbReference type="PANTHER" id="PTHR43046">
    <property type="entry name" value="GDP-MANNOSE MANNOSYL HYDROLASE"/>
    <property type="match status" value="1"/>
</dbReference>
<keyword evidence="7" id="KW-1185">Reference proteome</keyword>
<feature type="region of interest" description="Disordered" evidence="4">
    <location>
        <begin position="1"/>
        <end position="23"/>
    </location>
</feature>
<dbReference type="PROSITE" id="PS51462">
    <property type="entry name" value="NUDIX"/>
    <property type="match status" value="1"/>
</dbReference>
<evidence type="ECO:0000256" key="2">
    <source>
        <dbReference type="ARBA" id="ARBA00022801"/>
    </source>
</evidence>
<dbReference type="Proteomes" id="UP000219522">
    <property type="component" value="Unassembled WGS sequence"/>
</dbReference>
<accession>A0A7Z7I7T2</accession>
<organism evidence="6 7">
    <name type="scientific">Caballeronia arationis</name>
    <dbReference type="NCBI Taxonomy" id="1777142"/>
    <lineage>
        <taxon>Bacteria</taxon>
        <taxon>Pseudomonadati</taxon>
        <taxon>Pseudomonadota</taxon>
        <taxon>Betaproteobacteria</taxon>
        <taxon>Burkholderiales</taxon>
        <taxon>Burkholderiaceae</taxon>
        <taxon>Caballeronia</taxon>
    </lineage>
</organism>
<comment type="caution">
    <text evidence="6">The sequence shown here is derived from an EMBL/GenBank/DDBJ whole genome shotgun (WGS) entry which is preliminary data.</text>
</comment>